<dbReference type="Proteomes" id="UP000053676">
    <property type="component" value="Unassembled WGS sequence"/>
</dbReference>
<protein>
    <submittedName>
        <fullName evidence="1">Uncharacterized protein</fullName>
    </submittedName>
</protein>
<dbReference type="AlphaFoldDB" id="W2TGF3"/>
<dbReference type="KEGG" id="nai:NECAME_09039"/>
<accession>W2TGF3</accession>
<evidence type="ECO:0000313" key="2">
    <source>
        <dbReference type="Proteomes" id="UP000053676"/>
    </source>
</evidence>
<dbReference type="EMBL" id="KI659008">
    <property type="protein sequence ID" value="ETN80679.1"/>
    <property type="molecule type" value="Genomic_DNA"/>
</dbReference>
<gene>
    <name evidence="1" type="ORF">NECAME_09039</name>
</gene>
<keyword evidence="2" id="KW-1185">Reference proteome</keyword>
<name>W2TGF3_NECAM</name>
<evidence type="ECO:0000313" key="1">
    <source>
        <dbReference type="EMBL" id="ETN80679.1"/>
    </source>
</evidence>
<organism evidence="1 2">
    <name type="scientific">Necator americanus</name>
    <name type="common">Human hookworm</name>
    <dbReference type="NCBI Taxonomy" id="51031"/>
    <lineage>
        <taxon>Eukaryota</taxon>
        <taxon>Metazoa</taxon>
        <taxon>Ecdysozoa</taxon>
        <taxon>Nematoda</taxon>
        <taxon>Chromadorea</taxon>
        <taxon>Rhabditida</taxon>
        <taxon>Rhabditina</taxon>
        <taxon>Rhabditomorpha</taxon>
        <taxon>Strongyloidea</taxon>
        <taxon>Ancylostomatidae</taxon>
        <taxon>Bunostominae</taxon>
        <taxon>Necator</taxon>
    </lineage>
</organism>
<proteinExistence type="predicted"/>
<sequence>MDEAVMNWSAQHIKTKFISKRRVTGKTEKNRKEKKKYERELCIVLQSCSSTGVHVRTEGIDGKRRALHENQQRKE</sequence>
<reference evidence="2" key="1">
    <citation type="journal article" date="2014" name="Nat. Genet.">
        <title>Genome of the human hookworm Necator americanus.</title>
        <authorList>
            <person name="Tang Y.T."/>
            <person name="Gao X."/>
            <person name="Rosa B.A."/>
            <person name="Abubucker S."/>
            <person name="Hallsworth-Pepin K."/>
            <person name="Martin J."/>
            <person name="Tyagi R."/>
            <person name="Heizer E."/>
            <person name="Zhang X."/>
            <person name="Bhonagiri-Palsikar V."/>
            <person name="Minx P."/>
            <person name="Warren W.C."/>
            <person name="Wang Q."/>
            <person name="Zhan B."/>
            <person name="Hotez P.J."/>
            <person name="Sternberg P.W."/>
            <person name="Dougall A."/>
            <person name="Gaze S.T."/>
            <person name="Mulvenna J."/>
            <person name="Sotillo J."/>
            <person name="Ranganathan S."/>
            <person name="Rabelo E.M."/>
            <person name="Wilson R.K."/>
            <person name="Felgner P.L."/>
            <person name="Bethony J."/>
            <person name="Hawdon J.M."/>
            <person name="Gasser R.B."/>
            <person name="Loukas A."/>
            <person name="Mitreva M."/>
        </authorList>
    </citation>
    <scope>NUCLEOTIDE SEQUENCE [LARGE SCALE GENOMIC DNA]</scope>
</reference>